<sequence length="49" mass="5568">MVLLHGSGDPAIRRFEPRQPDDSSEFGNRRAVFAADDGLWPMSNWHEQA</sequence>
<evidence type="ECO:0000313" key="2">
    <source>
        <dbReference type="EMBL" id="MFF0003574.1"/>
    </source>
</evidence>
<protein>
    <submittedName>
        <fullName evidence="2">Uncharacterized protein</fullName>
    </submittedName>
</protein>
<accession>A0ABW6MSH6</accession>
<gene>
    <name evidence="2" type="ORF">ACFYQT_08990</name>
</gene>
<reference evidence="2 3" key="1">
    <citation type="submission" date="2024-10" db="EMBL/GenBank/DDBJ databases">
        <title>The Natural Products Discovery Center: Release of the First 8490 Sequenced Strains for Exploring Actinobacteria Biosynthetic Diversity.</title>
        <authorList>
            <person name="Kalkreuter E."/>
            <person name="Kautsar S.A."/>
            <person name="Yang D."/>
            <person name="Bader C.D."/>
            <person name="Teijaro C.N."/>
            <person name="Fluegel L."/>
            <person name="Davis C.M."/>
            <person name="Simpson J.R."/>
            <person name="Lauterbach L."/>
            <person name="Steele A.D."/>
            <person name="Gui C."/>
            <person name="Meng S."/>
            <person name="Li G."/>
            <person name="Viehrig K."/>
            <person name="Ye F."/>
            <person name="Su P."/>
            <person name="Kiefer A.F."/>
            <person name="Nichols A."/>
            <person name="Cepeda A.J."/>
            <person name="Yan W."/>
            <person name="Fan B."/>
            <person name="Jiang Y."/>
            <person name="Adhikari A."/>
            <person name="Zheng C.-J."/>
            <person name="Schuster L."/>
            <person name="Cowan T.M."/>
            <person name="Smanski M.J."/>
            <person name="Chevrette M.G."/>
            <person name="De Carvalho L.P.S."/>
            <person name="Shen B."/>
        </authorList>
    </citation>
    <scope>NUCLEOTIDE SEQUENCE [LARGE SCALE GENOMIC DNA]</scope>
    <source>
        <strain evidence="2 3">NPDC005497</strain>
    </source>
</reference>
<keyword evidence="3" id="KW-1185">Reference proteome</keyword>
<feature type="compositionally biased region" description="Basic and acidic residues" evidence="1">
    <location>
        <begin position="11"/>
        <end position="21"/>
    </location>
</feature>
<evidence type="ECO:0000313" key="3">
    <source>
        <dbReference type="Proteomes" id="UP001601422"/>
    </source>
</evidence>
<name>A0ABW6MSH6_9ACTN</name>
<feature type="region of interest" description="Disordered" evidence="1">
    <location>
        <begin position="1"/>
        <end position="27"/>
    </location>
</feature>
<dbReference type="EMBL" id="JBIAJP010000001">
    <property type="protein sequence ID" value="MFF0003574.1"/>
    <property type="molecule type" value="Genomic_DNA"/>
</dbReference>
<comment type="caution">
    <text evidence="2">The sequence shown here is derived from an EMBL/GenBank/DDBJ whole genome shotgun (WGS) entry which is preliminary data.</text>
</comment>
<evidence type="ECO:0000256" key="1">
    <source>
        <dbReference type="SAM" id="MobiDB-lite"/>
    </source>
</evidence>
<dbReference type="Proteomes" id="UP001601422">
    <property type="component" value="Unassembled WGS sequence"/>
</dbReference>
<dbReference type="RefSeq" id="WP_362051583.1">
    <property type="nucleotide sequence ID" value="NZ_JBEXVS010000025.1"/>
</dbReference>
<organism evidence="2 3">
    <name type="scientific">Streptomyces tibetensis</name>
    <dbReference type="NCBI Taxonomy" id="2382123"/>
    <lineage>
        <taxon>Bacteria</taxon>
        <taxon>Bacillati</taxon>
        <taxon>Actinomycetota</taxon>
        <taxon>Actinomycetes</taxon>
        <taxon>Kitasatosporales</taxon>
        <taxon>Streptomycetaceae</taxon>
        <taxon>Streptomyces</taxon>
    </lineage>
</organism>
<proteinExistence type="predicted"/>